<sequence>MWWWDTVGDNGGGGVDDWMVGCILFSLGSTFFLSNPDNHLSLNSTLTHSEDGLGLTHINGFKTSDRVWPKLKFSWRIVLATFIGFFGSAFGTVGGVGGGGIFVPMLNLVVGFDTKSAAALSKCMIMGASASSVWYNLRVPHPSKEVPIIDYDLALLFQPMLMLGITIGVALSVVFPFWLITILIIILFLGTSSRSFFKGIEMWKQETILNKEIETQQEVLLNSNGEIHIDAEYELLSPQEEKSGLEILRFNLRWNRILVLVVVWVSFLLLQIIKNLTMNCSLWYWVLNFIQIPVAFVVFGHEAVKLYKESKKRRMDGNTESVCEASIQWSALHIAFCAFCGLLGGTVGGLLGSGGGFILGPLLLELGVIPQVASATATFVMMFSSSLSVVEFYFLGRFPIPYAFYLIAVSVMAGFWGQFFVRKIVTLLRRASIIVFILSAVIFASALTMGVVGVEKSLHMIHNHEYMGFLRFCS</sequence>
<keyword evidence="5 6" id="KW-0472">Membrane</keyword>
<keyword evidence="3 6" id="KW-0812">Transmembrane</keyword>
<dbReference type="OMA" id="MIVWISG"/>
<dbReference type="Pfam" id="PF01925">
    <property type="entry name" value="TauE"/>
    <property type="match status" value="2"/>
</dbReference>
<dbReference type="Proteomes" id="UP000195402">
    <property type="component" value="Unassembled WGS sequence"/>
</dbReference>
<feature type="transmembrane region" description="Helical" evidence="6">
    <location>
        <begin position="257"/>
        <end position="276"/>
    </location>
</feature>
<proteinExistence type="inferred from homology"/>
<evidence type="ECO:0000256" key="2">
    <source>
        <dbReference type="ARBA" id="ARBA00009142"/>
    </source>
</evidence>
<feature type="transmembrane region" description="Helical" evidence="6">
    <location>
        <begin position="334"/>
        <end position="360"/>
    </location>
</feature>
<evidence type="ECO:0000313" key="7">
    <source>
        <dbReference type="EMBL" id="OVA17890.1"/>
    </source>
</evidence>
<protein>
    <submittedName>
        <fullName evidence="7">Transmembrane protein TauE like</fullName>
    </submittedName>
</protein>
<feature type="transmembrane region" description="Helical" evidence="6">
    <location>
        <begin position="372"/>
        <end position="395"/>
    </location>
</feature>
<dbReference type="GO" id="GO:0016020">
    <property type="term" value="C:membrane"/>
    <property type="evidence" value="ECO:0007669"/>
    <property type="project" value="UniProtKB-SubCell"/>
</dbReference>
<evidence type="ECO:0000256" key="6">
    <source>
        <dbReference type="SAM" id="Phobius"/>
    </source>
</evidence>
<dbReference type="GO" id="GO:0016567">
    <property type="term" value="P:protein ubiquitination"/>
    <property type="evidence" value="ECO:0007669"/>
    <property type="project" value="TreeGrafter"/>
</dbReference>
<feature type="transmembrane region" description="Helical" evidence="6">
    <location>
        <begin position="177"/>
        <end position="197"/>
    </location>
</feature>
<evidence type="ECO:0000256" key="3">
    <source>
        <dbReference type="ARBA" id="ARBA00022692"/>
    </source>
</evidence>
<reference evidence="7 8" key="1">
    <citation type="journal article" date="2017" name="Mol. Plant">
        <title>The Genome of Medicinal Plant Macleaya cordata Provides New Insights into Benzylisoquinoline Alkaloids Metabolism.</title>
        <authorList>
            <person name="Liu X."/>
            <person name="Liu Y."/>
            <person name="Huang P."/>
            <person name="Ma Y."/>
            <person name="Qing Z."/>
            <person name="Tang Q."/>
            <person name="Cao H."/>
            <person name="Cheng P."/>
            <person name="Zheng Y."/>
            <person name="Yuan Z."/>
            <person name="Zhou Y."/>
            <person name="Liu J."/>
            <person name="Tang Z."/>
            <person name="Zhuo Y."/>
            <person name="Zhang Y."/>
            <person name="Yu L."/>
            <person name="Huang J."/>
            <person name="Yang P."/>
            <person name="Peng Q."/>
            <person name="Zhang J."/>
            <person name="Jiang W."/>
            <person name="Zhang Z."/>
            <person name="Lin K."/>
            <person name="Ro D.K."/>
            <person name="Chen X."/>
            <person name="Xiong X."/>
            <person name="Shang Y."/>
            <person name="Huang S."/>
            <person name="Zeng J."/>
        </authorList>
    </citation>
    <scope>NUCLEOTIDE SEQUENCE [LARGE SCALE GENOMIC DNA]</scope>
    <source>
        <strain evidence="8">cv. BLH2017</strain>
        <tissue evidence="7">Root</tissue>
    </source>
</reference>
<dbReference type="OrthoDB" id="434519at2759"/>
<dbReference type="AlphaFoldDB" id="A0A200R5C3"/>
<keyword evidence="4 6" id="KW-1133">Transmembrane helix</keyword>
<keyword evidence="8" id="KW-1185">Reference proteome</keyword>
<comment type="similarity">
    <text evidence="2">Belongs to the 4-toluene sulfonate uptake permease (TSUP) (TC 2.A.102) family.</text>
</comment>
<gene>
    <name evidence="7" type="ORF">BVC80_1835g286</name>
</gene>
<evidence type="ECO:0000256" key="4">
    <source>
        <dbReference type="ARBA" id="ARBA00022989"/>
    </source>
</evidence>
<dbReference type="GO" id="GO:0031464">
    <property type="term" value="C:Cul4A-RING E3 ubiquitin ligase complex"/>
    <property type="evidence" value="ECO:0007669"/>
    <property type="project" value="TreeGrafter"/>
</dbReference>
<feature type="transmembrane region" description="Helical" evidence="6">
    <location>
        <begin position="77"/>
        <end position="105"/>
    </location>
</feature>
<comment type="subcellular location">
    <subcellularLocation>
        <location evidence="1">Membrane</location>
        <topology evidence="1">Multi-pass membrane protein</topology>
    </subcellularLocation>
</comment>
<dbReference type="STRING" id="56857.A0A200R5C3"/>
<name>A0A200R5C3_MACCD</name>
<dbReference type="PANTHER" id="PTHR14255:SF5">
    <property type="entry name" value="SULFITE EXPORTER TAUE_SAFE FAMILY PROTEIN 4"/>
    <property type="match status" value="1"/>
</dbReference>
<dbReference type="EMBL" id="MVGT01000437">
    <property type="protein sequence ID" value="OVA17890.1"/>
    <property type="molecule type" value="Genomic_DNA"/>
</dbReference>
<feature type="transmembrane region" description="Helical" evidence="6">
    <location>
        <begin position="402"/>
        <end position="421"/>
    </location>
</feature>
<dbReference type="InParanoid" id="A0A200R5C3"/>
<feature type="transmembrane region" description="Helical" evidence="6">
    <location>
        <begin position="433"/>
        <end position="454"/>
    </location>
</feature>
<comment type="caution">
    <text evidence="7">The sequence shown here is derived from an EMBL/GenBank/DDBJ whole genome shotgun (WGS) entry which is preliminary data.</text>
</comment>
<evidence type="ECO:0000313" key="8">
    <source>
        <dbReference type="Proteomes" id="UP000195402"/>
    </source>
</evidence>
<dbReference type="InterPro" id="IPR002781">
    <property type="entry name" value="TM_pro_TauE-like"/>
</dbReference>
<organism evidence="7 8">
    <name type="scientific">Macleaya cordata</name>
    <name type="common">Five-seeded plume-poppy</name>
    <name type="synonym">Bocconia cordata</name>
    <dbReference type="NCBI Taxonomy" id="56857"/>
    <lineage>
        <taxon>Eukaryota</taxon>
        <taxon>Viridiplantae</taxon>
        <taxon>Streptophyta</taxon>
        <taxon>Embryophyta</taxon>
        <taxon>Tracheophyta</taxon>
        <taxon>Spermatophyta</taxon>
        <taxon>Magnoliopsida</taxon>
        <taxon>Ranunculales</taxon>
        <taxon>Papaveraceae</taxon>
        <taxon>Papaveroideae</taxon>
        <taxon>Macleaya</taxon>
    </lineage>
</organism>
<dbReference type="FunCoup" id="A0A200R5C3">
    <property type="interactions" value="9"/>
</dbReference>
<accession>A0A200R5C3</accession>
<dbReference type="PANTHER" id="PTHR14255">
    <property type="entry name" value="CEREBLON"/>
    <property type="match status" value="1"/>
</dbReference>
<evidence type="ECO:0000256" key="1">
    <source>
        <dbReference type="ARBA" id="ARBA00004141"/>
    </source>
</evidence>
<evidence type="ECO:0000256" key="5">
    <source>
        <dbReference type="ARBA" id="ARBA00023136"/>
    </source>
</evidence>
<feature type="transmembrane region" description="Helical" evidence="6">
    <location>
        <begin position="282"/>
        <end position="304"/>
    </location>
</feature>